<proteinExistence type="predicted"/>
<protein>
    <submittedName>
        <fullName evidence="1">Uncharacterized protein</fullName>
    </submittedName>
</protein>
<comment type="caution">
    <text evidence="1">The sequence shown here is derived from an EMBL/GenBank/DDBJ whole genome shotgun (WGS) entry which is preliminary data.</text>
</comment>
<organism evidence="1 2">
    <name type="scientific">Trifolium medium</name>
    <dbReference type="NCBI Taxonomy" id="97028"/>
    <lineage>
        <taxon>Eukaryota</taxon>
        <taxon>Viridiplantae</taxon>
        <taxon>Streptophyta</taxon>
        <taxon>Embryophyta</taxon>
        <taxon>Tracheophyta</taxon>
        <taxon>Spermatophyta</taxon>
        <taxon>Magnoliopsida</taxon>
        <taxon>eudicotyledons</taxon>
        <taxon>Gunneridae</taxon>
        <taxon>Pentapetalae</taxon>
        <taxon>rosids</taxon>
        <taxon>fabids</taxon>
        <taxon>Fabales</taxon>
        <taxon>Fabaceae</taxon>
        <taxon>Papilionoideae</taxon>
        <taxon>50 kb inversion clade</taxon>
        <taxon>NPAAA clade</taxon>
        <taxon>Hologalegina</taxon>
        <taxon>IRL clade</taxon>
        <taxon>Trifolieae</taxon>
        <taxon>Trifolium</taxon>
    </lineage>
</organism>
<dbReference type="EMBL" id="LXQA011269097">
    <property type="protein sequence ID" value="MCI91329.1"/>
    <property type="molecule type" value="Genomic_DNA"/>
</dbReference>
<accession>A0A392VV39</accession>
<dbReference type="AlphaFoldDB" id="A0A392VV39"/>
<keyword evidence="2" id="KW-1185">Reference proteome</keyword>
<feature type="non-terminal residue" evidence="1">
    <location>
        <position position="42"/>
    </location>
</feature>
<sequence>MRLISNANSEMLFVGICLNLDDVESVDGAARSGLGATRSRVL</sequence>
<evidence type="ECO:0000313" key="2">
    <source>
        <dbReference type="Proteomes" id="UP000265520"/>
    </source>
</evidence>
<name>A0A392VV39_9FABA</name>
<evidence type="ECO:0000313" key="1">
    <source>
        <dbReference type="EMBL" id="MCI91329.1"/>
    </source>
</evidence>
<dbReference type="Proteomes" id="UP000265520">
    <property type="component" value="Unassembled WGS sequence"/>
</dbReference>
<reference evidence="1 2" key="1">
    <citation type="journal article" date="2018" name="Front. Plant Sci.">
        <title>Red Clover (Trifolium pratense) and Zigzag Clover (T. medium) - A Picture of Genomic Similarities and Differences.</title>
        <authorList>
            <person name="Dluhosova J."/>
            <person name="Istvanek J."/>
            <person name="Nedelnik J."/>
            <person name="Repkova J."/>
        </authorList>
    </citation>
    <scope>NUCLEOTIDE SEQUENCE [LARGE SCALE GENOMIC DNA]</scope>
    <source>
        <strain evidence="2">cv. 10/8</strain>
        <tissue evidence="1">Leaf</tissue>
    </source>
</reference>